<evidence type="ECO:0000256" key="1">
    <source>
        <dbReference type="ARBA" id="ARBA00004138"/>
    </source>
</evidence>
<keyword evidence="5" id="KW-0966">Cell projection</keyword>
<feature type="compositionally biased region" description="Low complexity" evidence="7">
    <location>
        <begin position="106"/>
        <end position="117"/>
    </location>
</feature>
<feature type="compositionally biased region" description="Basic and acidic residues" evidence="7">
    <location>
        <begin position="987"/>
        <end position="1006"/>
    </location>
</feature>
<feature type="coiled-coil region" evidence="6">
    <location>
        <begin position="276"/>
        <end position="373"/>
    </location>
</feature>
<comment type="subcellular location">
    <subcellularLocation>
        <location evidence="1">Cell projection</location>
        <location evidence="1">Cilium</location>
    </subcellularLocation>
</comment>
<keyword evidence="3 6" id="KW-0175">Coiled coil</keyword>
<organism evidence="10 11">
    <name type="scientific">Acrobeloides nanus</name>
    <dbReference type="NCBI Taxonomy" id="290746"/>
    <lineage>
        <taxon>Eukaryota</taxon>
        <taxon>Metazoa</taxon>
        <taxon>Ecdysozoa</taxon>
        <taxon>Nematoda</taxon>
        <taxon>Chromadorea</taxon>
        <taxon>Rhabditida</taxon>
        <taxon>Tylenchina</taxon>
        <taxon>Cephalobomorpha</taxon>
        <taxon>Cephaloboidea</taxon>
        <taxon>Cephalobidae</taxon>
        <taxon>Acrobeloides</taxon>
    </lineage>
</organism>
<evidence type="ECO:0000256" key="3">
    <source>
        <dbReference type="ARBA" id="ARBA00023054"/>
    </source>
</evidence>
<dbReference type="InterPro" id="IPR021656">
    <property type="entry name" value="C2-C2_1"/>
</dbReference>
<dbReference type="GO" id="GO:1905515">
    <property type="term" value="P:non-motile cilium assembly"/>
    <property type="evidence" value="ECO:0007669"/>
    <property type="project" value="TreeGrafter"/>
</dbReference>
<reference evidence="11" key="1">
    <citation type="submission" date="2022-11" db="UniProtKB">
        <authorList>
            <consortium name="WormBaseParasite"/>
        </authorList>
    </citation>
    <scope>IDENTIFICATION</scope>
</reference>
<feature type="region of interest" description="Disordered" evidence="7">
    <location>
        <begin position="870"/>
        <end position="939"/>
    </location>
</feature>
<dbReference type="Gene3D" id="2.60.40.150">
    <property type="entry name" value="C2 domain"/>
    <property type="match status" value="3"/>
</dbReference>
<comment type="similarity">
    <text evidence="2">Belongs to the RPGRIP1 family.</text>
</comment>
<feature type="compositionally biased region" description="Basic and acidic residues" evidence="7">
    <location>
        <begin position="870"/>
        <end position="894"/>
    </location>
</feature>
<dbReference type="Proteomes" id="UP000887540">
    <property type="component" value="Unplaced"/>
</dbReference>
<name>A0A914DXQ5_9BILA</name>
<dbReference type="PANTHER" id="PTHR14240">
    <property type="entry name" value="RETINITIS PIGMENTOSA GTPASE REGULATOR-INTERACTING PROTEIN"/>
    <property type="match status" value="1"/>
</dbReference>
<evidence type="ECO:0000256" key="7">
    <source>
        <dbReference type="SAM" id="MobiDB-lite"/>
    </source>
</evidence>
<feature type="compositionally biased region" description="Polar residues" evidence="7">
    <location>
        <begin position="927"/>
        <end position="936"/>
    </location>
</feature>
<evidence type="ECO:0000256" key="6">
    <source>
        <dbReference type="SAM" id="Coils"/>
    </source>
</evidence>
<feature type="compositionally biased region" description="Low complexity" evidence="7">
    <location>
        <begin position="901"/>
        <end position="913"/>
    </location>
</feature>
<dbReference type="WBParaSite" id="ACRNAN_scaffold470.g23629.t1">
    <property type="protein sequence ID" value="ACRNAN_scaffold470.g23629.t1"/>
    <property type="gene ID" value="ACRNAN_scaffold470.g23629"/>
</dbReference>
<dbReference type="InterPro" id="IPR031139">
    <property type="entry name" value="RPGRIP1_fam"/>
</dbReference>
<keyword evidence="4" id="KW-0969">Cilium</keyword>
<accession>A0A914DXQ5</accession>
<evidence type="ECO:0000256" key="2">
    <source>
        <dbReference type="ARBA" id="ARBA00006042"/>
    </source>
</evidence>
<feature type="coiled-coil region" evidence="6">
    <location>
        <begin position="27"/>
        <end position="88"/>
    </location>
</feature>
<dbReference type="SUPFAM" id="SSF49562">
    <property type="entry name" value="C2 domain (Calcium/lipid-binding domain, CaLB)"/>
    <property type="match status" value="2"/>
</dbReference>
<dbReference type="PANTHER" id="PTHR14240:SF1">
    <property type="entry name" value="PROTEIN FANTOM-RELATED"/>
    <property type="match status" value="1"/>
</dbReference>
<evidence type="ECO:0000313" key="10">
    <source>
        <dbReference type="Proteomes" id="UP000887540"/>
    </source>
</evidence>
<feature type="domain" description="RPGR-interacting protein 1 first C2" evidence="8">
    <location>
        <begin position="543"/>
        <end position="674"/>
    </location>
</feature>
<evidence type="ECO:0000313" key="11">
    <source>
        <dbReference type="WBParaSite" id="ACRNAN_scaffold470.g23629.t1"/>
    </source>
</evidence>
<evidence type="ECO:0000259" key="9">
    <source>
        <dbReference type="Pfam" id="PF18111"/>
    </source>
</evidence>
<evidence type="ECO:0000259" key="8">
    <source>
        <dbReference type="Pfam" id="PF11618"/>
    </source>
</evidence>
<feature type="domain" description="RPGRIP1 C-terminal" evidence="9">
    <location>
        <begin position="1258"/>
        <end position="1373"/>
    </location>
</feature>
<feature type="region of interest" description="Disordered" evidence="7">
    <location>
        <begin position="987"/>
        <end position="1253"/>
    </location>
</feature>
<feature type="compositionally biased region" description="Polar residues" evidence="7">
    <location>
        <begin position="1194"/>
        <end position="1213"/>
    </location>
</feature>
<dbReference type="GO" id="GO:0035869">
    <property type="term" value="C:ciliary transition zone"/>
    <property type="evidence" value="ECO:0007669"/>
    <property type="project" value="TreeGrafter"/>
</dbReference>
<dbReference type="Pfam" id="PF18111">
    <property type="entry name" value="RPGR1_C"/>
    <property type="match status" value="1"/>
</dbReference>
<proteinExistence type="inferred from homology"/>
<feature type="region of interest" description="Disordered" evidence="7">
    <location>
        <begin position="106"/>
        <end position="167"/>
    </location>
</feature>
<dbReference type="GO" id="GO:0005856">
    <property type="term" value="C:cytoskeleton"/>
    <property type="evidence" value="ECO:0007669"/>
    <property type="project" value="UniProtKB-ARBA"/>
</dbReference>
<dbReference type="InterPro" id="IPR041091">
    <property type="entry name" value="RPGRIP1_C"/>
</dbReference>
<dbReference type="InterPro" id="IPR035892">
    <property type="entry name" value="C2_domain_sf"/>
</dbReference>
<feature type="compositionally biased region" description="Basic and acidic residues" evidence="7">
    <location>
        <begin position="1023"/>
        <end position="1040"/>
    </location>
</feature>
<dbReference type="Pfam" id="PF11618">
    <property type="entry name" value="C2-C2_1"/>
    <property type="match status" value="1"/>
</dbReference>
<evidence type="ECO:0000256" key="4">
    <source>
        <dbReference type="ARBA" id="ARBA00023069"/>
    </source>
</evidence>
<sequence length="1408" mass="160216">MPVLRPSVEKWNRGELEDQYHSLYSQNLELKKRNNTLEAQLKRSNSRIRRAITERRDANNNPELQERNLMLERENRLLAQKLKSLRHQLIVYTQPKAHNTTLEFLTGRSTGRPRSTRVAAHSPTDITNGKIPLKSTENQKSATLPPTRDKPRRAQTRPSTTSENARPIVERRPATSYGTRTEISKTIQAEESAQQVEDKTTIIRLHREVREKTEQIHELTFNLEKSDSKLTSLRYEYDRLVDEFERIRQKFADSEATIQSFKQEATRYNEASHRSIDVIEKELNIIKEENSVLKAANDRLVANSLQQEGISQTSIKELQEVQVHVQELERKLAELTSEKRRSEEKIAELESEKSRLSSRYRRLQEKLEAIKFNPVERQVQQIREVIDSPSPPPVKTRHADKKSRTTGLTSTTVLDKLYEDVASIVDSHLAKSESLSSIETDRPNAKWRQMYEEVYSELEKVRNMLVLQHTINEKQMKEINLLNDSAVHYKKQYEKKLNELVTELDKRAKYIEILENQIKGIAGGDLTRVLPSEKLSEISITGNELILKLTKLTLTESGVRMSKSAKTMLFLSLEFFDFELQTTPLLQGPETIFDYSSVYDVIISNLFIHYIETDGITIELFEVQGVNYEQWGSGTISLKRLVDVNTPANITGRLQIHSVRDPKISIAVLEYRLEVPFNLVKALNAQKRRITASTYLPIAEGEADKSLYNELVIQVHRAAGLGSIFQNKPTPTTYIAYQIYDLAPHISNIVTANQNPEYNDTRSWTLPIGTALHQYLKTEELLLYVMEDVANVSRGIPSGSKARYGMVSLPLFPCARNQKLTGTFSLIGPDGAISKASIDVSVYWKYAYRFNDEDLEVKMPIPVKEIEKKIDKEKPRETPKPTIEETPRKEENRPKPIKAPSITSISSTEQESVIEVKKPTNIEETSESSGEQITVEKSTDSDLLRQLLKIPKPPVGLPQIIPEAEPSKVEAEESLKKIEQEEEIRKIGAIEKPTENEMERKIEKQASIESNATYEISDEDLVDEKLREKIPDIGETRPDAEDLEVTPRPPEPEKEDDLLPQKEEQPMPSPHGSTSTESQLKELESLAEELNGTKSEEGSIRKPSVSEVLDEELPISTPPPPDVTELKRLAFPGRLQPLPVISSPEKGEEEEIPRRAEVTRSLLGDLPILDKRPIPPPRSKPKVVEFTEPLHSSIPPSETSSYASSINESPNSSRDQKPPRHQPSLPGSSENVSAPPALRTAETPRSLSDDEAETDCTVELRIGLLSVLDDSPLLHRSYEGVHVFIEWKFLDLEQELCETPESLELPRSPRSPSRFETERVYALSKRRLALLKQWVELGNRLDFTLVSDPGDDGECDDLGVAQLDLSDVIHDSHHTLTFYDVDREPLATLEIEIYYSDSLLKNFEIDEE</sequence>
<evidence type="ECO:0000256" key="5">
    <source>
        <dbReference type="ARBA" id="ARBA00023273"/>
    </source>
</evidence>
<protein>
    <submittedName>
        <fullName evidence="11">Protein fantom</fullName>
    </submittedName>
</protein>
<feature type="compositionally biased region" description="Polar residues" evidence="7">
    <location>
        <begin position="135"/>
        <end position="144"/>
    </location>
</feature>
<keyword evidence="10" id="KW-1185">Reference proteome</keyword>